<dbReference type="InterPro" id="IPR022474">
    <property type="entry name" value="Thiopur_S-MeTfrase_Se/Te_detox"/>
</dbReference>
<gene>
    <name evidence="10" type="ORF">UABAM_03772</name>
</gene>
<dbReference type="KEGG" id="uam:UABAM_03772"/>
<dbReference type="GO" id="GO:0005737">
    <property type="term" value="C:cytoplasm"/>
    <property type="evidence" value="ECO:0007669"/>
    <property type="project" value="UniProtKB-SubCell"/>
</dbReference>
<protein>
    <recommendedName>
        <fullName evidence="4 9">Thiopurine S-methyltransferase</fullName>
        <ecNumber evidence="4 9">2.1.1.67</ecNumber>
    </recommendedName>
</protein>
<dbReference type="NCBIfam" id="TIGR03840">
    <property type="entry name" value="TMPT_Se_Te"/>
    <property type="match status" value="1"/>
</dbReference>
<dbReference type="Proteomes" id="UP000326354">
    <property type="component" value="Chromosome"/>
</dbReference>
<evidence type="ECO:0000256" key="2">
    <source>
        <dbReference type="ARBA" id="ARBA00004496"/>
    </source>
</evidence>
<keyword evidence="7 10" id="KW-0808">Transferase</keyword>
<dbReference type="PANTHER" id="PTHR10259">
    <property type="entry name" value="THIOPURINE S-METHYLTRANSFERASE"/>
    <property type="match status" value="1"/>
</dbReference>
<keyword evidence="11" id="KW-1185">Reference proteome</keyword>
<evidence type="ECO:0000256" key="3">
    <source>
        <dbReference type="ARBA" id="ARBA00008145"/>
    </source>
</evidence>
<dbReference type="GO" id="GO:0032259">
    <property type="term" value="P:methylation"/>
    <property type="evidence" value="ECO:0007669"/>
    <property type="project" value="UniProtKB-KW"/>
</dbReference>
<evidence type="ECO:0000256" key="4">
    <source>
        <dbReference type="ARBA" id="ARBA00011905"/>
    </source>
</evidence>
<keyword evidence="8" id="KW-0949">S-adenosyl-L-methionine</keyword>
<comment type="similarity">
    <text evidence="3">Belongs to the class I-like SAM-binding methyltransferase superfamily. TPMT family.</text>
</comment>
<dbReference type="Pfam" id="PF05724">
    <property type="entry name" value="TPMT"/>
    <property type="match status" value="1"/>
</dbReference>
<dbReference type="EMBL" id="AP019860">
    <property type="protein sequence ID" value="BBM85405.1"/>
    <property type="molecule type" value="Genomic_DNA"/>
</dbReference>
<evidence type="ECO:0000256" key="5">
    <source>
        <dbReference type="ARBA" id="ARBA00022490"/>
    </source>
</evidence>
<dbReference type="PANTHER" id="PTHR10259:SF11">
    <property type="entry name" value="THIOPURINE S-METHYLTRANSFERASE"/>
    <property type="match status" value="1"/>
</dbReference>
<dbReference type="HAMAP" id="MF_00812">
    <property type="entry name" value="Thiopur_methtran"/>
    <property type="match status" value="1"/>
</dbReference>
<evidence type="ECO:0000256" key="7">
    <source>
        <dbReference type="ARBA" id="ARBA00022679"/>
    </source>
</evidence>
<comment type="catalytic activity">
    <reaction evidence="1">
        <text>S-adenosyl-L-methionine + a thiopurine = S-adenosyl-L-homocysteine + a thiopurine S-methylether.</text>
        <dbReference type="EC" id="2.1.1.67"/>
    </reaction>
</comment>
<dbReference type="FunFam" id="3.40.50.150:FF:000101">
    <property type="entry name" value="Thiopurine S-methyltransferase"/>
    <property type="match status" value="1"/>
</dbReference>
<evidence type="ECO:0000256" key="6">
    <source>
        <dbReference type="ARBA" id="ARBA00022603"/>
    </source>
</evidence>
<dbReference type="GO" id="GO:0010038">
    <property type="term" value="P:response to metal ion"/>
    <property type="evidence" value="ECO:0007669"/>
    <property type="project" value="InterPro"/>
</dbReference>
<dbReference type="SUPFAM" id="SSF53335">
    <property type="entry name" value="S-adenosyl-L-methionine-dependent methyltransferases"/>
    <property type="match status" value="1"/>
</dbReference>
<evidence type="ECO:0000313" key="11">
    <source>
        <dbReference type="Proteomes" id="UP000326354"/>
    </source>
</evidence>
<dbReference type="NCBIfam" id="NF009732">
    <property type="entry name" value="PRK13255.1"/>
    <property type="match status" value="1"/>
</dbReference>
<comment type="subcellular location">
    <subcellularLocation>
        <location evidence="2">Cytoplasm</location>
    </subcellularLocation>
</comment>
<dbReference type="InterPro" id="IPR008854">
    <property type="entry name" value="TPMT"/>
</dbReference>
<dbReference type="InterPro" id="IPR029063">
    <property type="entry name" value="SAM-dependent_MTases_sf"/>
</dbReference>
<dbReference type="PIRSF" id="PIRSF023956">
    <property type="entry name" value="Thiopurine_S-methyltransferase"/>
    <property type="match status" value="1"/>
</dbReference>
<dbReference type="GO" id="GO:0008119">
    <property type="term" value="F:thiopurine S-methyltransferase activity"/>
    <property type="evidence" value="ECO:0007669"/>
    <property type="project" value="UniProtKB-UniRule"/>
</dbReference>
<evidence type="ECO:0000256" key="1">
    <source>
        <dbReference type="ARBA" id="ARBA00000903"/>
    </source>
</evidence>
<dbReference type="EC" id="2.1.1.67" evidence="4 9"/>
<organism evidence="10 11">
    <name type="scientific">Uabimicrobium amorphum</name>
    <dbReference type="NCBI Taxonomy" id="2596890"/>
    <lineage>
        <taxon>Bacteria</taxon>
        <taxon>Pseudomonadati</taxon>
        <taxon>Planctomycetota</taxon>
        <taxon>Candidatus Uabimicrobiia</taxon>
        <taxon>Candidatus Uabimicrobiales</taxon>
        <taxon>Candidatus Uabimicrobiaceae</taxon>
        <taxon>Candidatus Uabimicrobium</taxon>
    </lineage>
</organism>
<dbReference type="AlphaFoldDB" id="A0A5S9IRL1"/>
<dbReference type="PROSITE" id="PS51585">
    <property type="entry name" value="SAM_MT_TPMT"/>
    <property type="match status" value="1"/>
</dbReference>
<evidence type="ECO:0000256" key="9">
    <source>
        <dbReference type="NCBIfam" id="TIGR03840"/>
    </source>
</evidence>
<dbReference type="Gene3D" id="3.40.50.150">
    <property type="entry name" value="Vaccinia Virus protein VP39"/>
    <property type="match status" value="1"/>
</dbReference>
<name>A0A5S9IRL1_UABAM</name>
<dbReference type="OrthoDB" id="9778208at2"/>
<proteinExistence type="inferred from homology"/>
<sequence>MTQHPSDNHWHEMWRDNRIGFHQSEVSAFLEKYWENNHRNVFVPLCGKTKDMVWLREQQHRVIGVEFNETAIRDFFGENEIEHTVERKENLHLFHNEHYQLYCNNFFDLPILSEVEIVFDRAALVALPIDIRKKYVEYLKKITPNCMRILLITYEYDQQQMSGPPFSITHDMVKDLYHDHETIDKLDERDVLQLLPMFQKRLSFMKECVYQIHR</sequence>
<keyword evidence="5" id="KW-0963">Cytoplasm</keyword>
<accession>A0A5S9IRL1</accession>
<reference evidence="10 11" key="1">
    <citation type="submission" date="2019-08" db="EMBL/GenBank/DDBJ databases">
        <title>Complete genome sequence of Candidatus Uab amorphum.</title>
        <authorList>
            <person name="Shiratori T."/>
            <person name="Suzuki S."/>
            <person name="Kakizawa Y."/>
            <person name="Ishida K."/>
        </authorList>
    </citation>
    <scope>NUCLEOTIDE SEQUENCE [LARGE SCALE GENOMIC DNA]</scope>
    <source>
        <strain evidence="10 11">SRT547</strain>
    </source>
</reference>
<evidence type="ECO:0000313" key="10">
    <source>
        <dbReference type="EMBL" id="BBM85405.1"/>
    </source>
</evidence>
<dbReference type="RefSeq" id="WP_151969510.1">
    <property type="nucleotide sequence ID" value="NZ_AP019860.1"/>
</dbReference>
<keyword evidence="6 10" id="KW-0489">Methyltransferase</keyword>
<dbReference type="InterPro" id="IPR025835">
    <property type="entry name" value="Thiopurine_S-MeTrfase"/>
</dbReference>
<evidence type="ECO:0000256" key="8">
    <source>
        <dbReference type="ARBA" id="ARBA00022691"/>
    </source>
</evidence>